<protein>
    <submittedName>
        <fullName evidence="1">Uncharacterized protein</fullName>
    </submittedName>
</protein>
<dbReference type="Proteomes" id="UP000663879">
    <property type="component" value="Unassembled WGS sequence"/>
</dbReference>
<evidence type="ECO:0000313" key="1">
    <source>
        <dbReference type="EMBL" id="CAF0780530.1"/>
    </source>
</evidence>
<keyword evidence="2" id="KW-1185">Reference proteome</keyword>
<dbReference type="EMBL" id="CAJNOC010000591">
    <property type="protein sequence ID" value="CAF0780530.1"/>
    <property type="molecule type" value="Genomic_DNA"/>
</dbReference>
<accession>A0A813RCC3</accession>
<dbReference type="AlphaFoldDB" id="A0A813RCC3"/>
<organism evidence="1 2">
    <name type="scientific">Brachionus calyciflorus</name>
    <dbReference type="NCBI Taxonomy" id="104777"/>
    <lineage>
        <taxon>Eukaryota</taxon>
        <taxon>Metazoa</taxon>
        <taxon>Spiralia</taxon>
        <taxon>Gnathifera</taxon>
        <taxon>Rotifera</taxon>
        <taxon>Eurotatoria</taxon>
        <taxon>Monogononta</taxon>
        <taxon>Pseudotrocha</taxon>
        <taxon>Ploima</taxon>
        <taxon>Brachionidae</taxon>
        <taxon>Brachionus</taxon>
    </lineage>
</organism>
<proteinExistence type="predicted"/>
<reference evidence="1" key="1">
    <citation type="submission" date="2021-02" db="EMBL/GenBank/DDBJ databases">
        <authorList>
            <person name="Nowell W R."/>
        </authorList>
    </citation>
    <scope>NUCLEOTIDE SEQUENCE</scope>
    <source>
        <strain evidence="1">Ploen Becks lab</strain>
    </source>
</reference>
<comment type="caution">
    <text evidence="1">The sequence shown here is derived from an EMBL/GenBank/DDBJ whole genome shotgun (WGS) entry which is preliminary data.</text>
</comment>
<name>A0A813RCC3_9BILA</name>
<sequence>MKKTIETNLKKNQLNLINRSIKKKYNKINKSLRKVANRVSPLILESSLDQPRGSGDENPRKNLQRLYTFRHIPNEEYKNLKDTLTRLLDLEKTLSDKIKNFEMTEKDMISKIDDYFNKKT</sequence>
<gene>
    <name evidence="1" type="ORF">OXX778_LOCUS5435</name>
</gene>
<evidence type="ECO:0000313" key="2">
    <source>
        <dbReference type="Proteomes" id="UP000663879"/>
    </source>
</evidence>